<evidence type="ECO:0000313" key="3">
    <source>
        <dbReference type="Proteomes" id="UP001419268"/>
    </source>
</evidence>
<evidence type="ECO:0008006" key="4">
    <source>
        <dbReference type="Google" id="ProtNLM"/>
    </source>
</evidence>
<sequence length="384" mass="44937">MVRNLRVINNSEDFVRKAKNTNRREVDSLKRKFVTEEEKEMKRARQRQLRSEKKELNDRGPWNAKPRYVAMGFDHVASSADVLPLVNSCQNCNAKKFFHESNSLCCSNGQVTLVPNVVPEEMFDLFTSNNEETREFLMYIRTYNTNFGFTSFGVKCEREYAKSNMGVYTFRVQGQIHHFINNLLPDKEHPSYLQLYFYDTDHEVQNRMHCSDRMKETILARLISILAKNPYASFFRTLQNKENLEDHVVQLVSSVSLDQRVFNMPTTSQVAAIWIDDNTCAQPTKRDILVYSHSGSSHRINYYYGCYDPLQYPLLFPYGDVGWHDGIQRKFTTESHGNYNTDVILDPHLVNSTEELLDNENEGKCFHFLPSLNNLLFLYLLFLY</sequence>
<evidence type="ECO:0000313" key="2">
    <source>
        <dbReference type="EMBL" id="KAK9149058.1"/>
    </source>
</evidence>
<feature type="compositionally biased region" description="Basic and acidic residues" evidence="1">
    <location>
        <begin position="36"/>
        <end position="58"/>
    </location>
</feature>
<feature type="region of interest" description="Disordered" evidence="1">
    <location>
        <begin position="36"/>
        <end position="60"/>
    </location>
</feature>
<gene>
    <name evidence="2" type="ORF">Scep_007815</name>
</gene>
<dbReference type="Proteomes" id="UP001419268">
    <property type="component" value="Unassembled WGS sequence"/>
</dbReference>
<comment type="caution">
    <text evidence="2">The sequence shown here is derived from an EMBL/GenBank/DDBJ whole genome shotgun (WGS) entry which is preliminary data.</text>
</comment>
<keyword evidence="3" id="KW-1185">Reference proteome</keyword>
<evidence type="ECO:0000256" key="1">
    <source>
        <dbReference type="SAM" id="MobiDB-lite"/>
    </source>
</evidence>
<dbReference type="PANTHER" id="PTHR45786">
    <property type="entry name" value="DNA BINDING PROTEIN-LIKE"/>
    <property type="match status" value="1"/>
</dbReference>
<name>A0AAP0KCD4_9MAGN</name>
<protein>
    <recommendedName>
        <fullName evidence="4">Helitron helicase-like domain-containing protein</fullName>
    </recommendedName>
</protein>
<dbReference type="PANTHER" id="PTHR45786:SF78">
    <property type="entry name" value="ATP-DEPENDENT DNA HELICASE"/>
    <property type="match status" value="1"/>
</dbReference>
<proteinExistence type="predicted"/>
<organism evidence="2 3">
    <name type="scientific">Stephania cephalantha</name>
    <dbReference type="NCBI Taxonomy" id="152367"/>
    <lineage>
        <taxon>Eukaryota</taxon>
        <taxon>Viridiplantae</taxon>
        <taxon>Streptophyta</taxon>
        <taxon>Embryophyta</taxon>
        <taxon>Tracheophyta</taxon>
        <taxon>Spermatophyta</taxon>
        <taxon>Magnoliopsida</taxon>
        <taxon>Ranunculales</taxon>
        <taxon>Menispermaceae</taxon>
        <taxon>Menispermoideae</taxon>
        <taxon>Cissampelideae</taxon>
        <taxon>Stephania</taxon>
    </lineage>
</organism>
<reference evidence="2 3" key="1">
    <citation type="submission" date="2024-01" db="EMBL/GenBank/DDBJ databases">
        <title>Genome assemblies of Stephania.</title>
        <authorList>
            <person name="Yang L."/>
        </authorList>
    </citation>
    <scope>NUCLEOTIDE SEQUENCE [LARGE SCALE GENOMIC DNA]</scope>
    <source>
        <strain evidence="2">JXDWG</strain>
        <tissue evidence="2">Leaf</tissue>
    </source>
</reference>
<dbReference type="AlphaFoldDB" id="A0AAP0KCD4"/>
<accession>A0AAP0KCD4</accession>
<dbReference type="EMBL" id="JBBNAG010000003">
    <property type="protein sequence ID" value="KAK9149058.1"/>
    <property type="molecule type" value="Genomic_DNA"/>
</dbReference>